<proteinExistence type="predicted"/>
<dbReference type="Pfam" id="PF13470">
    <property type="entry name" value="PIN_3"/>
    <property type="match status" value="1"/>
</dbReference>
<dbReference type="GO" id="GO:0046872">
    <property type="term" value="F:metal ion binding"/>
    <property type="evidence" value="ECO:0007669"/>
    <property type="project" value="UniProtKB-KW"/>
</dbReference>
<name>A0A4R8VBS0_9MICO</name>
<evidence type="ECO:0000256" key="3">
    <source>
        <dbReference type="ARBA" id="ARBA00022801"/>
    </source>
</evidence>
<protein>
    <submittedName>
        <fullName evidence="6">PIN domain-containing protein</fullName>
    </submittedName>
</protein>
<dbReference type="GO" id="GO:0016787">
    <property type="term" value="F:hydrolase activity"/>
    <property type="evidence" value="ECO:0007669"/>
    <property type="project" value="UniProtKB-KW"/>
</dbReference>
<evidence type="ECO:0000313" key="7">
    <source>
        <dbReference type="Proteomes" id="UP000298488"/>
    </source>
</evidence>
<evidence type="ECO:0000256" key="4">
    <source>
        <dbReference type="ARBA" id="ARBA00022842"/>
    </source>
</evidence>
<gene>
    <name evidence="6" type="ORF">E3N84_10545</name>
</gene>
<evidence type="ECO:0000256" key="1">
    <source>
        <dbReference type="ARBA" id="ARBA00022722"/>
    </source>
</evidence>
<sequence length="164" mass="17807">MAASSSTTSVVFDIHVLVNALVGPESAFPLLAAVPPSTSNASADCLSIALDADEFRLHLSPHILTNTVRVLRLLGISAELAEDYIETILDIVAESGGQIIDPPRTVFDVDDYEDNLVLDLVVATDSLILVSDDTDLTQLNPWNGRLILRPRDFVSRVVQSRRGR</sequence>
<keyword evidence="3" id="KW-0378">Hydrolase</keyword>
<keyword evidence="1" id="KW-0540">Nuclease</keyword>
<keyword evidence="7" id="KW-1185">Reference proteome</keyword>
<dbReference type="Proteomes" id="UP000298488">
    <property type="component" value="Unassembled WGS sequence"/>
</dbReference>
<reference evidence="6 7" key="1">
    <citation type="submission" date="2019-03" db="EMBL/GenBank/DDBJ databases">
        <title>Genomics of glacier-inhabiting Cryobacterium strains.</title>
        <authorList>
            <person name="Liu Q."/>
            <person name="Xin Y.-H."/>
        </authorList>
    </citation>
    <scope>NUCLEOTIDE SEQUENCE [LARGE SCALE GENOMIC DNA]</scope>
    <source>
        <strain evidence="6 7">CGMCC 1.10440</strain>
    </source>
</reference>
<organism evidence="6 7">
    <name type="scientific">Terrimesophilobacter mesophilus</name>
    <dbReference type="NCBI Taxonomy" id="433647"/>
    <lineage>
        <taxon>Bacteria</taxon>
        <taxon>Bacillati</taxon>
        <taxon>Actinomycetota</taxon>
        <taxon>Actinomycetes</taxon>
        <taxon>Micrococcales</taxon>
        <taxon>Microbacteriaceae</taxon>
        <taxon>Terrimesophilobacter</taxon>
    </lineage>
</organism>
<evidence type="ECO:0000259" key="5">
    <source>
        <dbReference type="Pfam" id="PF13470"/>
    </source>
</evidence>
<accession>A0A4R8VBS0</accession>
<feature type="domain" description="PIN" evidence="5">
    <location>
        <begin position="10"/>
        <end position="134"/>
    </location>
</feature>
<dbReference type="OrthoDB" id="3436442at2"/>
<dbReference type="InterPro" id="IPR002716">
    <property type="entry name" value="PIN_dom"/>
</dbReference>
<comment type="caution">
    <text evidence="6">The sequence shown here is derived from an EMBL/GenBank/DDBJ whole genome shotgun (WGS) entry which is preliminary data.</text>
</comment>
<dbReference type="AlphaFoldDB" id="A0A4R8VBS0"/>
<dbReference type="RefSeq" id="WP_104096284.1">
    <property type="nucleotide sequence ID" value="NZ_JACHBP010000001.1"/>
</dbReference>
<keyword evidence="2" id="KW-0479">Metal-binding</keyword>
<evidence type="ECO:0000256" key="2">
    <source>
        <dbReference type="ARBA" id="ARBA00022723"/>
    </source>
</evidence>
<dbReference type="EMBL" id="SOFI01000003">
    <property type="protein sequence ID" value="TFB80429.1"/>
    <property type="molecule type" value="Genomic_DNA"/>
</dbReference>
<dbReference type="GO" id="GO:0004518">
    <property type="term" value="F:nuclease activity"/>
    <property type="evidence" value="ECO:0007669"/>
    <property type="project" value="UniProtKB-KW"/>
</dbReference>
<evidence type="ECO:0000313" key="6">
    <source>
        <dbReference type="EMBL" id="TFB80429.1"/>
    </source>
</evidence>
<keyword evidence="4" id="KW-0460">Magnesium</keyword>